<dbReference type="HOGENOM" id="CLU_046006_14_2_9"/>
<dbReference type="STRING" id="1126833.VN24_18505"/>
<dbReference type="Gene3D" id="3.10.180.10">
    <property type="entry name" value="2,3-Dihydroxybiphenyl 1,2-Dioxygenase, domain 1"/>
    <property type="match status" value="1"/>
</dbReference>
<dbReference type="SUPFAM" id="SSF54593">
    <property type="entry name" value="Glyoxalase/Bleomycin resistance protein/Dihydroxybiphenyl dioxygenase"/>
    <property type="match status" value="1"/>
</dbReference>
<protein>
    <recommendedName>
        <fullName evidence="1">VOC domain-containing protein</fullName>
    </recommendedName>
</protein>
<keyword evidence="3" id="KW-1185">Reference proteome</keyword>
<dbReference type="RefSeq" id="WP_045671618.1">
    <property type="nucleotide sequence ID" value="NZ_CP011058.1"/>
</dbReference>
<dbReference type="OrthoDB" id="2184229at2"/>
<sequence>MSIIERIDGIFIPVTDMDRSVEWYKEILGLDLLYRWEGGAGFKVYNGESLLGLIQVTEHTPAFFKTQTSKMHFFNFKTFDIEESCNKLRERGVDINEIVDAGKVKLAYFLDPDGNLLGLCEEVN</sequence>
<feature type="domain" description="VOC" evidence="1">
    <location>
        <begin position="6"/>
        <end position="122"/>
    </location>
</feature>
<organism evidence="2 3">
    <name type="scientific">Paenibacillus beijingensis</name>
    <dbReference type="NCBI Taxonomy" id="1126833"/>
    <lineage>
        <taxon>Bacteria</taxon>
        <taxon>Bacillati</taxon>
        <taxon>Bacillota</taxon>
        <taxon>Bacilli</taxon>
        <taxon>Bacillales</taxon>
        <taxon>Paenibacillaceae</taxon>
        <taxon>Paenibacillus</taxon>
    </lineage>
</organism>
<dbReference type="AlphaFoldDB" id="A0A0D5NM29"/>
<accession>A0A0D5NM29</accession>
<evidence type="ECO:0000313" key="2">
    <source>
        <dbReference type="EMBL" id="AJY76190.1"/>
    </source>
</evidence>
<dbReference type="InterPro" id="IPR004360">
    <property type="entry name" value="Glyas_Fos-R_dOase_dom"/>
</dbReference>
<dbReference type="PATRIC" id="fig|1126833.4.peg.4073"/>
<gene>
    <name evidence="2" type="ORF">VN24_18505</name>
</gene>
<proteinExistence type="predicted"/>
<evidence type="ECO:0000259" key="1">
    <source>
        <dbReference type="PROSITE" id="PS51819"/>
    </source>
</evidence>
<dbReference type="Proteomes" id="UP000032633">
    <property type="component" value="Chromosome"/>
</dbReference>
<dbReference type="InterPro" id="IPR037523">
    <property type="entry name" value="VOC_core"/>
</dbReference>
<dbReference type="InterPro" id="IPR029068">
    <property type="entry name" value="Glyas_Bleomycin-R_OHBP_Dase"/>
</dbReference>
<name>A0A0D5NM29_9BACL</name>
<evidence type="ECO:0000313" key="3">
    <source>
        <dbReference type="Proteomes" id="UP000032633"/>
    </source>
</evidence>
<reference evidence="3" key="2">
    <citation type="submission" date="2015-03" db="EMBL/GenBank/DDBJ databases">
        <title>Genome sequence of Paenibacillus beijingensis strain DSM 24997T.</title>
        <authorList>
            <person name="Kwak Y."/>
            <person name="Shin J.-H."/>
        </authorList>
    </citation>
    <scope>NUCLEOTIDE SEQUENCE [LARGE SCALE GENOMIC DNA]</scope>
    <source>
        <strain evidence="3">DSM 24997</strain>
    </source>
</reference>
<reference evidence="2 3" key="1">
    <citation type="journal article" date="2015" name="J. Biotechnol.">
        <title>Complete genome sequence of Paenibacillus beijingensis 7188(T) (=DSM 24997(T)), a novel rhizobacterium from jujube garden soil.</title>
        <authorList>
            <person name="Kwak Y."/>
            <person name="Shin J.H."/>
        </authorList>
    </citation>
    <scope>NUCLEOTIDE SEQUENCE [LARGE SCALE GENOMIC DNA]</scope>
    <source>
        <strain evidence="2 3">DSM 24997</strain>
    </source>
</reference>
<dbReference type="PROSITE" id="PS51819">
    <property type="entry name" value="VOC"/>
    <property type="match status" value="1"/>
</dbReference>
<dbReference type="EMBL" id="CP011058">
    <property type="protein sequence ID" value="AJY76190.1"/>
    <property type="molecule type" value="Genomic_DNA"/>
</dbReference>
<dbReference type="KEGG" id="pbj:VN24_18505"/>
<dbReference type="Pfam" id="PF00903">
    <property type="entry name" value="Glyoxalase"/>
    <property type="match status" value="1"/>
</dbReference>